<sequence length="120" mass="13358">MLNATILLVKDHLNDIVAIEAMIEESDYQVMAVTAVESPDILQNPESRINLVICHYSQRGLFSGVQTKERDLSFILISDAYETMVLATESSQKIAYLNQPFSNTVLKTLIDLLIAGDNGR</sequence>
<dbReference type="Proteomes" id="UP000000493">
    <property type="component" value="Chromosome"/>
</dbReference>
<protein>
    <recommendedName>
        <fullName evidence="3">Response regulatory domain-containing protein</fullName>
    </recommendedName>
</protein>
<dbReference type="SUPFAM" id="SSF52172">
    <property type="entry name" value="CheY-like"/>
    <property type="match status" value="1"/>
</dbReference>
<dbReference type="RefSeq" id="WP_013929641.1">
    <property type="nucleotide sequence ID" value="NC_015703.1"/>
</dbReference>
<name>A0A7U3ZN98_RUNSL</name>
<accession>A0A7U3ZN98</accession>
<evidence type="ECO:0000313" key="2">
    <source>
        <dbReference type="Proteomes" id="UP000000493"/>
    </source>
</evidence>
<reference evidence="2" key="1">
    <citation type="submission" date="2011-06" db="EMBL/GenBank/DDBJ databases">
        <title>The complete genome of chromosome of Runella slithyformis DSM 19594.</title>
        <authorList>
            <consortium name="US DOE Joint Genome Institute (JGI-PGF)"/>
            <person name="Lucas S."/>
            <person name="Han J."/>
            <person name="Lapidus A."/>
            <person name="Bruce D."/>
            <person name="Goodwin L."/>
            <person name="Pitluck S."/>
            <person name="Peters L."/>
            <person name="Kyrpides N."/>
            <person name="Mavromatis K."/>
            <person name="Ivanova N."/>
            <person name="Ovchinnikova G."/>
            <person name="Zhang X."/>
            <person name="Misra M."/>
            <person name="Detter J.C."/>
            <person name="Tapia R."/>
            <person name="Han C."/>
            <person name="Land M."/>
            <person name="Hauser L."/>
            <person name="Markowitz V."/>
            <person name="Cheng J.-F."/>
            <person name="Hugenholtz P."/>
            <person name="Woyke T."/>
            <person name="Wu D."/>
            <person name="Tindall B."/>
            <person name="Faehrich R."/>
            <person name="Brambilla E."/>
            <person name="Klenk H.-P."/>
            <person name="Eisen J.A."/>
        </authorList>
    </citation>
    <scope>NUCLEOTIDE SEQUENCE [LARGE SCALE GENOMIC DNA]</scope>
    <source>
        <strain evidence="2">ATCC 29530 / DSM 19594 / LMG 11500 / NCIMB 11436 / LSU 4</strain>
    </source>
</reference>
<reference evidence="1 2" key="2">
    <citation type="journal article" date="2012" name="Stand. Genomic Sci.">
        <title>Complete genome sequence of the aquatic bacterium Runella slithyformis type strain (LSU 4(T)).</title>
        <authorList>
            <person name="Copeland A."/>
            <person name="Zhang X."/>
            <person name="Misra M."/>
            <person name="Lapidus A."/>
            <person name="Nolan M."/>
            <person name="Lucas S."/>
            <person name="Deshpande S."/>
            <person name="Cheng J.F."/>
            <person name="Tapia R."/>
            <person name="Goodwin L.A."/>
            <person name="Pitluck S."/>
            <person name="Liolios K."/>
            <person name="Pagani I."/>
            <person name="Ivanova N."/>
            <person name="Mikhailova N."/>
            <person name="Pati A."/>
            <person name="Chen A."/>
            <person name="Palaniappan K."/>
            <person name="Land M."/>
            <person name="Hauser L."/>
            <person name="Pan C."/>
            <person name="Jeffries C.D."/>
            <person name="Detter J.C."/>
            <person name="Brambilla E.M."/>
            <person name="Rohde M."/>
            <person name="Djao O.D."/>
            <person name="Goker M."/>
            <person name="Sikorski J."/>
            <person name="Tindall B.J."/>
            <person name="Woyke T."/>
            <person name="Bristow J."/>
            <person name="Eisen J.A."/>
            <person name="Markowitz V."/>
            <person name="Hugenholtz P."/>
            <person name="Kyrpides N.C."/>
            <person name="Klenk H.P."/>
            <person name="Mavromatis K."/>
        </authorList>
    </citation>
    <scope>NUCLEOTIDE SEQUENCE [LARGE SCALE GENOMIC DNA]</scope>
    <source>
        <strain evidence="2">ATCC 29530 / DSM 19594 / LMG 11500 / NCIMB 11436 / LSU 4</strain>
    </source>
</reference>
<gene>
    <name evidence="1" type="ordered locus">Runsl_3988</name>
</gene>
<dbReference type="KEGG" id="rsi:Runsl_3988"/>
<dbReference type="AlphaFoldDB" id="A0A7U3ZN98"/>
<evidence type="ECO:0000313" key="1">
    <source>
        <dbReference type="EMBL" id="AEI50341.1"/>
    </source>
</evidence>
<proteinExistence type="predicted"/>
<organism evidence="1 2">
    <name type="scientific">Runella slithyformis (strain ATCC 29530 / DSM 19594 / LMG 11500 / NCIMB 11436 / LSU 4)</name>
    <dbReference type="NCBI Taxonomy" id="761193"/>
    <lineage>
        <taxon>Bacteria</taxon>
        <taxon>Pseudomonadati</taxon>
        <taxon>Bacteroidota</taxon>
        <taxon>Cytophagia</taxon>
        <taxon>Cytophagales</taxon>
        <taxon>Spirosomataceae</taxon>
        <taxon>Runella</taxon>
    </lineage>
</organism>
<keyword evidence="2" id="KW-1185">Reference proteome</keyword>
<evidence type="ECO:0008006" key="3">
    <source>
        <dbReference type="Google" id="ProtNLM"/>
    </source>
</evidence>
<dbReference type="InterPro" id="IPR011006">
    <property type="entry name" value="CheY-like_superfamily"/>
</dbReference>
<dbReference type="EMBL" id="CP002859">
    <property type="protein sequence ID" value="AEI50341.1"/>
    <property type="molecule type" value="Genomic_DNA"/>
</dbReference>